<proteinExistence type="predicted"/>
<keyword evidence="1" id="KW-0812">Transmembrane</keyword>
<feature type="transmembrane region" description="Helical" evidence="1">
    <location>
        <begin position="47"/>
        <end position="64"/>
    </location>
</feature>
<dbReference type="AlphaFoldDB" id="A0A6C0BZ51"/>
<accession>A0A6C0BZ51</accession>
<evidence type="ECO:0000256" key="1">
    <source>
        <dbReference type="SAM" id="Phobius"/>
    </source>
</evidence>
<keyword evidence="1" id="KW-1133">Transmembrane helix</keyword>
<protein>
    <submittedName>
        <fullName evidence="2">Uncharacterized protein</fullName>
    </submittedName>
</protein>
<organism evidence="2">
    <name type="scientific">viral metagenome</name>
    <dbReference type="NCBI Taxonomy" id="1070528"/>
    <lineage>
        <taxon>unclassified sequences</taxon>
        <taxon>metagenomes</taxon>
        <taxon>organismal metagenomes</taxon>
    </lineage>
</organism>
<keyword evidence="1" id="KW-0472">Membrane</keyword>
<dbReference type="EMBL" id="MN739286">
    <property type="protein sequence ID" value="QHS97101.1"/>
    <property type="molecule type" value="Genomic_DNA"/>
</dbReference>
<feature type="transmembrane region" description="Helical" evidence="1">
    <location>
        <begin position="20"/>
        <end position="40"/>
    </location>
</feature>
<evidence type="ECO:0000313" key="2">
    <source>
        <dbReference type="EMBL" id="QHS97101.1"/>
    </source>
</evidence>
<sequence>MGVIEDMFFAPLGKEYCLYFYYSSIISFIFFAAGLVGGVYHVMQKKMNVFSLVMGIMSPALLYLNNRLLYSMCVGMRHQ</sequence>
<reference evidence="2" key="1">
    <citation type="journal article" date="2020" name="Nature">
        <title>Giant virus diversity and host interactions through global metagenomics.</title>
        <authorList>
            <person name="Schulz F."/>
            <person name="Roux S."/>
            <person name="Paez-Espino D."/>
            <person name="Jungbluth S."/>
            <person name="Walsh D.A."/>
            <person name="Denef V.J."/>
            <person name="McMahon K.D."/>
            <person name="Konstantinidis K.T."/>
            <person name="Eloe-Fadrosh E.A."/>
            <person name="Kyrpides N.C."/>
            <person name="Woyke T."/>
        </authorList>
    </citation>
    <scope>NUCLEOTIDE SEQUENCE</scope>
    <source>
        <strain evidence="2">GVMAG-M-3300020166-5</strain>
    </source>
</reference>
<name>A0A6C0BZ51_9ZZZZ</name>